<dbReference type="GO" id="GO:0015986">
    <property type="term" value="P:proton motive force-driven ATP synthesis"/>
    <property type="evidence" value="ECO:0007669"/>
    <property type="project" value="InterPro"/>
</dbReference>
<organism evidence="16">
    <name type="scientific">Isoetes engelmannii</name>
    <name type="common">Engelmann's quillwort</name>
    <name type="synonym">Appalachian quillwort</name>
    <dbReference type="NCBI Taxonomy" id="37427"/>
    <lineage>
        <taxon>Eukaryota</taxon>
        <taxon>Viridiplantae</taxon>
        <taxon>Streptophyta</taxon>
        <taxon>Embryophyta</taxon>
        <taxon>Tracheophyta</taxon>
        <taxon>Lycopodiopsida</taxon>
        <taxon>Isoetales</taxon>
        <taxon>Isoetaceae</taxon>
        <taxon>Isoetes</taxon>
    </lineage>
</organism>
<protein>
    <recommendedName>
        <fullName evidence="5">ATP synthase protein MI25</fullName>
    </recommendedName>
</protein>
<keyword evidence="13 15" id="KW-0472">Membrane</keyword>
<name>G0Y655_ISOEN</name>
<evidence type="ECO:0000256" key="1">
    <source>
        <dbReference type="ARBA" id="ARBA00003096"/>
    </source>
</evidence>
<dbReference type="EMBL" id="HQ616420">
    <property type="protein sequence ID" value="ADT62133.1"/>
    <property type="molecule type" value="mRNA"/>
</dbReference>
<evidence type="ECO:0000313" key="16">
    <source>
        <dbReference type="EMBL" id="ADT62133.1"/>
    </source>
</evidence>
<keyword evidence="6" id="KW-0813">Transport</keyword>
<dbReference type="AlphaFoldDB" id="G0Y655"/>
<dbReference type="InterPro" id="IPR044988">
    <property type="entry name" value="MI25_plants"/>
</dbReference>
<evidence type="ECO:0000256" key="14">
    <source>
        <dbReference type="ARBA" id="ARBA00023310"/>
    </source>
</evidence>
<evidence type="ECO:0000256" key="15">
    <source>
        <dbReference type="SAM" id="Phobius"/>
    </source>
</evidence>
<geneLocation type="mitochondrion" evidence="16"/>
<dbReference type="PANTHER" id="PTHR37774:SF4">
    <property type="entry name" value="ATP SYNTHASE PROTEIN MI25"/>
    <property type="match status" value="1"/>
</dbReference>
<comment type="function">
    <text evidence="1">This is one of the chains of the nonenzymatic component (CF(0) subunit) of the mitochondrial ATPase complex.</text>
</comment>
<dbReference type="InterPro" id="IPR008688">
    <property type="entry name" value="ATP_synth_Bsub_B/MI25"/>
</dbReference>
<evidence type="ECO:0000256" key="10">
    <source>
        <dbReference type="ARBA" id="ARBA00022989"/>
    </source>
</evidence>
<evidence type="ECO:0000256" key="2">
    <source>
        <dbReference type="ARBA" id="ARBA00004304"/>
    </source>
</evidence>
<evidence type="ECO:0000256" key="7">
    <source>
        <dbReference type="ARBA" id="ARBA00022547"/>
    </source>
</evidence>
<feature type="transmembrane region" description="Helical" evidence="15">
    <location>
        <begin position="26"/>
        <end position="46"/>
    </location>
</feature>
<sequence>MNNKFFVFAVVILVLSSKMIFNEESLVALSLVVFVIFGEFTLGGTFKATLDARSETILSELERLMGSTEEAKSILDINQSRTECLLLNTASLRFNFRLLDMVEGPKYKETVQAVLCQGMELKFETLLAMKEHSHIRFQDEVVTCSRFVVGDEFRFSKLRKAQSTLVRQSMVLLKDGAKMQAILGRGEEIGKTSKV</sequence>
<keyword evidence="9" id="KW-0375">Hydrogen ion transport</keyword>
<evidence type="ECO:0000256" key="6">
    <source>
        <dbReference type="ARBA" id="ARBA00022448"/>
    </source>
</evidence>
<keyword evidence="7" id="KW-0138">CF(0)</keyword>
<comment type="subunit">
    <text evidence="4">F-type ATPases have 2 components, CF(1) - the catalytic core - and CF(0) - the membrane proton channel. CF(1) has five subunits: alpha(3), beta(3), gamma(1), delta(1), epsilon(1). CF(0) has three main subunits: a, b and c.</text>
</comment>
<dbReference type="Pfam" id="PF05405">
    <property type="entry name" value="Mt_ATP-synt_B"/>
    <property type="match status" value="1"/>
</dbReference>
<evidence type="ECO:0000256" key="12">
    <source>
        <dbReference type="ARBA" id="ARBA00023128"/>
    </source>
</evidence>
<evidence type="ECO:0000256" key="9">
    <source>
        <dbReference type="ARBA" id="ARBA00022781"/>
    </source>
</evidence>
<evidence type="ECO:0000256" key="5">
    <source>
        <dbReference type="ARBA" id="ARBA00017388"/>
    </source>
</evidence>
<evidence type="ECO:0000256" key="13">
    <source>
        <dbReference type="ARBA" id="ARBA00023136"/>
    </source>
</evidence>
<keyword evidence="10 15" id="KW-1133">Transmembrane helix</keyword>
<reference evidence="16" key="1">
    <citation type="journal article" date="2011" name="Nucleic Acids Res.">
        <title>A unique transcriptome: 1782 positions of RNA editing alter 1406 codon identities in mitochondrial mRNAs of the lycophyte Isoetes engelmannii.</title>
        <authorList>
            <person name="Grewe F."/>
            <person name="Herres S."/>
            <person name="Viehover P."/>
            <person name="Polsakiewicz M."/>
            <person name="Weisshaar B."/>
            <person name="Knoop V."/>
        </authorList>
    </citation>
    <scope>NUCLEOTIDE SEQUENCE</scope>
</reference>
<evidence type="ECO:0000256" key="3">
    <source>
        <dbReference type="ARBA" id="ARBA00009281"/>
    </source>
</evidence>
<dbReference type="GO" id="GO:0045259">
    <property type="term" value="C:proton-transporting ATP synthase complex"/>
    <property type="evidence" value="ECO:0007669"/>
    <property type="project" value="UniProtKB-KW"/>
</dbReference>
<keyword evidence="12 16" id="KW-0496">Mitochondrion</keyword>
<gene>
    <name evidence="16" type="primary">atp4</name>
</gene>
<evidence type="ECO:0000256" key="11">
    <source>
        <dbReference type="ARBA" id="ARBA00023065"/>
    </source>
</evidence>
<proteinExistence type="evidence at transcript level"/>
<comment type="subcellular location">
    <subcellularLocation>
        <location evidence="2">Mitochondrion membrane</location>
        <topology evidence="2">Single-pass membrane protein</topology>
    </subcellularLocation>
</comment>
<accession>G0Y655</accession>
<evidence type="ECO:0000256" key="8">
    <source>
        <dbReference type="ARBA" id="ARBA00022692"/>
    </source>
</evidence>
<keyword evidence="11" id="KW-0406">Ion transport</keyword>
<evidence type="ECO:0000256" key="4">
    <source>
        <dbReference type="ARBA" id="ARBA00011648"/>
    </source>
</evidence>
<comment type="similarity">
    <text evidence="3">Belongs to the ATPase protein MI25 family.</text>
</comment>
<dbReference type="GO" id="GO:0031966">
    <property type="term" value="C:mitochondrial membrane"/>
    <property type="evidence" value="ECO:0007669"/>
    <property type="project" value="UniProtKB-SubCell"/>
</dbReference>
<keyword evidence="8 15" id="KW-0812">Transmembrane</keyword>
<dbReference type="PANTHER" id="PTHR37774">
    <property type="entry name" value="ATP SYNTHASE PROTEIN MI25-RELATED"/>
    <property type="match status" value="1"/>
</dbReference>
<keyword evidence="14" id="KW-0066">ATP synthesis</keyword>
<dbReference type="GO" id="GO:0015078">
    <property type="term" value="F:proton transmembrane transporter activity"/>
    <property type="evidence" value="ECO:0007669"/>
    <property type="project" value="InterPro"/>
</dbReference>